<evidence type="ECO:0000313" key="2">
    <source>
        <dbReference type="EnsemblPlants" id="KEH40742"/>
    </source>
</evidence>
<dbReference type="EnsemblPlants" id="KEH40742">
    <property type="protein sequence ID" value="KEH40742"/>
    <property type="gene ID" value="MTR_1g034040"/>
</dbReference>
<evidence type="ECO:0000313" key="3">
    <source>
        <dbReference type="Proteomes" id="UP000002051"/>
    </source>
</evidence>
<reference evidence="1 3" key="2">
    <citation type="journal article" date="2014" name="BMC Genomics">
        <title>An improved genome release (version Mt4.0) for the model legume Medicago truncatula.</title>
        <authorList>
            <person name="Tang H."/>
            <person name="Krishnakumar V."/>
            <person name="Bidwell S."/>
            <person name="Rosen B."/>
            <person name="Chan A."/>
            <person name="Zhou S."/>
            <person name="Gentzbittel L."/>
            <person name="Childs K.L."/>
            <person name="Yandell M."/>
            <person name="Gundlach H."/>
            <person name="Mayer K.F."/>
            <person name="Schwartz D.C."/>
            <person name="Town C.D."/>
        </authorList>
    </citation>
    <scope>GENOME REANNOTATION</scope>
    <source>
        <strain evidence="1">A17</strain>
        <strain evidence="2 3">cv. Jemalong A17</strain>
    </source>
</reference>
<dbReference type="AlphaFoldDB" id="A0A072VG13"/>
<name>A0A072VG13_MEDTR</name>
<dbReference type="PaxDb" id="3880-AES95651"/>
<accession>A0A072VG13</accession>
<evidence type="ECO:0000313" key="1">
    <source>
        <dbReference type="EMBL" id="KEH40742.1"/>
    </source>
</evidence>
<keyword evidence="3" id="KW-1185">Reference proteome</keyword>
<gene>
    <name evidence="1" type="ordered locus">MTR_1g034040</name>
</gene>
<dbReference type="HOGENOM" id="CLU_2187795_0_0_1"/>
<dbReference type="EMBL" id="CM001217">
    <property type="protein sequence ID" value="KEH40742.1"/>
    <property type="molecule type" value="Genomic_DNA"/>
</dbReference>
<proteinExistence type="predicted"/>
<protein>
    <submittedName>
        <fullName evidence="1 2">Uncharacterized protein</fullName>
    </submittedName>
</protein>
<reference evidence="1 3" key="1">
    <citation type="journal article" date="2011" name="Nature">
        <title>The Medicago genome provides insight into the evolution of rhizobial symbioses.</title>
        <authorList>
            <person name="Young N.D."/>
            <person name="Debelle F."/>
            <person name="Oldroyd G.E."/>
            <person name="Geurts R."/>
            <person name="Cannon S.B."/>
            <person name="Udvardi M.K."/>
            <person name="Benedito V.A."/>
            <person name="Mayer K.F."/>
            <person name="Gouzy J."/>
            <person name="Schoof H."/>
            <person name="Van de Peer Y."/>
            <person name="Proost S."/>
            <person name="Cook D.R."/>
            <person name="Meyers B.C."/>
            <person name="Spannagl M."/>
            <person name="Cheung F."/>
            <person name="De Mita S."/>
            <person name="Krishnakumar V."/>
            <person name="Gundlach H."/>
            <person name="Zhou S."/>
            <person name="Mudge J."/>
            <person name="Bharti A.K."/>
            <person name="Murray J.D."/>
            <person name="Naoumkina M.A."/>
            <person name="Rosen B."/>
            <person name="Silverstein K.A."/>
            <person name="Tang H."/>
            <person name="Rombauts S."/>
            <person name="Zhao P.X."/>
            <person name="Zhou P."/>
            <person name="Barbe V."/>
            <person name="Bardou P."/>
            <person name="Bechner M."/>
            <person name="Bellec A."/>
            <person name="Berger A."/>
            <person name="Berges H."/>
            <person name="Bidwell S."/>
            <person name="Bisseling T."/>
            <person name="Choisne N."/>
            <person name="Couloux A."/>
            <person name="Denny R."/>
            <person name="Deshpande S."/>
            <person name="Dai X."/>
            <person name="Doyle J.J."/>
            <person name="Dudez A.M."/>
            <person name="Farmer A.D."/>
            <person name="Fouteau S."/>
            <person name="Franken C."/>
            <person name="Gibelin C."/>
            <person name="Gish J."/>
            <person name="Goldstein S."/>
            <person name="Gonzalez A.J."/>
            <person name="Green P.J."/>
            <person name="Hallab A."/>
            <person name="Hartog M."/>
            <person name="Hua A."/>
            <person name="Humphray S.J."/>
            <person name="Jeong D.H."/>
            <person name="Jing Y."/>
            <person name="Jocker A."/>
            <person name="Kenton S.M."/>
            <person name="Kim D.J."/>
            <person name="Klee K."/>
            <person name="Lai H."/>
            <person name="Lang C."/>
            <person name="Lin S."/>
            <person name="Macmil S.L."/>
            <person name="Magdelenat G."/>
            <person name="Matthews L."/>
            <person name="McCorrison J."/>
            <person name="Monaghan E.L."/>
            <person name="Mun J.H."/>
            <person name="Najar F.Z."/>
            <person name="Nicholson C."/>
            <person name="Noirot C."/>
            <person name="O'Bleness M."/>
            <person name="Paule C.R."/>
            <person name="Poulain J."/>
            <person name="Prion F."/>
            <person name="Qin B."/>
            <person name="Qu C."/>
            <person name="Retzel E.F."/>
            <person name="Riddle C."/>
            <person name="Sallet E."/>
            <person name="Samain S."/>
            <person name="Samson N."/>
            <person name="Sanders I."/>
            <person name="Saurat O."/>
            <person name="Scarpelli C."/>
            <person name="Schiex T."/>
            <person name="Segurens B."/>
            <person name="Severin A.J."/>
            <person name="Sherrier D.J."/>
            <person name="Shi R."/>
            <person name="Sims S."/>
            <person name="Singer S.R."/>
            <person name="Sinharoy S."/>
            <person name="Sterck L."/>
            <person name="Viollet A."/>
            <person name="Wang B.B."/>
            <person name="Wang K."/>
            <person name="Wang M."/>
            <person name="Wang X."/>
            <person name="Warfsmann J."/>
            <person name="Weissenbach J."/>
            <person name="White D.D."/>
            <person name="White J.D."/>
            <person name="Wiley G.B."/>
            <person name="Wincker P."/>
            <person name="Xing Y."/>
            <person name="Yang L."/>
            <person name="Yao Z."/>
            <person name="Ying F."/>
            <person name="Zhai J."/>
            <person name="Zhou L."/>
            <person name="Zuber A."/>
            <person name="Denarie J."/>
            <person name="Dixon R.A."/>
            <person name="May G.D."/>
            <person name="Schwartz D.C."/>
            <person name="Rogers J."/>
            <person name="Quetier F."/>
            <person name="Town C.D."/>
            <person name="Roe B.A."/>
        </authorList>
    </citation>
    <scope>NUCLEOTIDE SEQUENCE [LARGE SCALE GENOMIC DNA]</scope>
    <source>
        <strain evidence="1">A17</strain>
        <strain evidence="2 3">cv. Jemalong A17</strain>
    </source>
</reference>
<sequence>MESEVNDIFINNNILKKILTSQTKLNCRIELKYIGQFIVNMRGGNPHLTGRFCKDELGPEFQHGIRACRIQGPPKPIHALSPKSVGREGGVLGKIQVPHRIDKTLEKSI</sequence>
<organism evidence="1 3">
    <name type="scientific">Medicago truncatula</name>
    <name type="common">Barrel medic</name>
    <name type="synonym">Medicago tribuloides</name>
    <dbReference type="NCBI Taxonomy" id="3880"/>
    <lineage>
        <taxon>Eukaryota</taxon>
        <taxon>Viridiplantae</taxon>
        <taxon>Streptophyta</taxon>
        <taxon>Embryophyta</taxon>
        <taxon>Tracheophyta</taxon>
        <taxon>Spermatophyta</taxon>
        <taxon>Magnoliopsida</taxon>
        <taxon>eudicotyledons</taxon>
        <taxon>Gunneridae</taxon>
        <taxon>Pentapetalae</taxon>
        <taxon>rosids</taxon>
        <taxon>fabids</taxon>
        <taxon>Fabales</taxon>
        <taxon>Fabaceae</taxon>
        <taxon>Papilionoideae</taxon>
        <taxon>50 kb inversion clade</taxon>
        <taxon>NPAAA clade</taxon>
        <taxon>Hologalegina</taxon>
        <taxon>IRL clade</taxon>
        <taxon>Trifolieae</taxon>
        <taxon>Medicago</taxon>
    </lineage>
</organism>
<reference evidence="2" key="3">
    <citation type="submission" date="2015-04" db="UniProtKB">
        <authorList>
            <consortium name="EnsemblPlants"/>
        </authorList>
    </citation>
    <scope>IDENTIFICATION</scope>
    <source>
        <strain evidence="2">cv. Jemalong A17</strain>
    </source>
</reference>
<dbReference type="Proteomes" id="UP000002051">
    <property type="component" value="Unassembled WGS sequence"/>
</dbReference>